<dbReference type="GO" id="GO:0051301">
    <property type="term" value="P:cell division"/>
    <property type="evidence" value="ECO:0007669"/>
    <property type="project" value="UniProtKB-KW"/>
</dbReference>
<feature type="chain" id="PRO_5046956510" evidence="2">
    <location>
        <begin position="20"/>
        <end position="312"/>
    </location>
</feature>
<accession>A0ABX8UZ82</accession>
<keyword evidence="1 2" id="KW-0732">Signal</keyword>
<keyword evidence="5" id="KW-1185">Reference proteome</keyword>
<dbReference type="InterPro" id="IPR011990">
    <property type="entry name" value="TPR-like_helical_dom_sf"/>
</dbReference>
<organism evidence="4 5">
    <name type="scientific">Candidatus Rhabdochlamydia oedothoracis</name>
    <dbReference type="NCBI Taxonomy" id="2720720"/>
    <lineage>
        <taxon>Bacteria</taxon>
        <taxon>Pseudomonadati</taxon>
        <taxon>Chlamydiota</taxon>
        <taxon>Chlamydiia</taxon>
        <taxon>Parachlamydiales</taxon>
        <taxon>Candidatus Rhabdochlamydiaceae</taxon>
        <taxon>Candidatus Rhabdochlamydia</taxon>
    </lineage>
</organism>
<dbReference type="RefSeq" id="WP_215217333.1">
    <property type="nucleotide sequence ID" value="NZ_CP075587.1"/>
</dbReference>
<evidence type="ECO:0000256" key="1">
    <source>
        <dbReference type="ARBA" id="ARBA00022729"/>
    </source>
</evidence>
<evidence type="ECO:0000259" key="3">
    <source>
        <dbReference type="Pfam" id="PF13525"/>
    </source>
</evidence>
<gene>
    <name evidence="4" type="ORF">RHABOEDO_000399</name>
</gene>
<sequence>MKKIYYLFFPIFLLSSLHARENPRFEQHQREASSVQECYSLVLESYQNKKWNKVIEQAFLLLEEYPTTVFAQDVLFYLAVSYFELEEYEKANHYFSSYLKKQMTPKFFEEAFMYKFKIAEKYRTGTKKTILGLKWIPARQEALDIYEELISTLPNHELTAQSLFAKAELLFRGKDYKESIETYQNLIQQFPKHFLAIRSYVEIGRVYLIQSQKEYANQDFLELATINLHRISASFPSDEAVHEIEDMLLDMQEVYAKDLYEIALFYHRKNQPTAAYLYYKRILTTYPATVIAKKAEKKMAELHLNAQEENHA</sequence>
<dbReference type="SUPFAM" id="SSF48452">
    <property type="entry name" value="TPR-like"/>
    <property type="match status" value="2"/>
</dbReference>
<evidence type="ECO:0000256" key="2">
    <source>
        <dbReference type="SAM" id="SignalP"/>
    </source>
</evidence>
<keyword evidence="4" id="KW-0131">Cell cycle</keyword>
<dbReference type="Gene3D" id="1.25.40.10">
    <property type="entry name" value="Tetratricopeptide repeat domain"/>
    <property type="match status" value="2"/>
</dbReference>
<protein>
    <submittedName>
        <fullName evidence="4">Cell division coordinator CpoB</fullName>
    </submittedName>
</protein>
<evidence type="ECO:0000313" key="5">
    <source>
        <dbReference type="Proteomes" id="UP000826014"/>
    </source>
</evidence>
<feature type="domain" description="Outer membrane lipoprotein BamD-like" evidence="3">
    <location>
        <begin position="140"/>
        <end position="310"/>
    </location>
</feature>
<dbReference type="InterPro" id="IPR019734">
    <property type="entry name" value="TPR_rpt"/>
</dbReference>
<dbReference type="Pfam" id="PF13174">
    <property type="entry name" value="TPR_6"/>
    <property type="match status" value="1"/>
</dbReference>
<keyword evidence="4" id="KW-0132">Cell division</keyword>
<reference evidence="4 5" key="1">
    <citation type="journal article" date="2022" name="bioRxiv">
        <title>Ecology and evolution of chlamydial symbionts of arthropods.</title>
        <authorList>
            <person name="Halter T."/>
            <person name="Koestlbacher S."/>
            <person name="Collingro A."/>
            <person name="Sixt B.S."/>
            <person name="Toenshoff E.R."/>
            <person name="Hendrickx F."/>
            <person name="Kostanjsek R."/>
            <person name="Horn M."/>
        </authorList>
    </citation>
    <scope>NUCLEOTIDE SEQUENCE [LARGE SCALE GENOMIC DNA]</scope>
    <source>
        <strain evidence="4">W744xW776</strain>
    </source>
</reference>
<dbReference type="EMBL" id="CP075587">
    <property type="protein sequence ID" value="QYF48272.1"/>
    <property type="molecule type" value="Genomic_DNA"/>
</dbReference>
<feature type="signal peptide" evidence="2">
    <location>
        <begin position="1"/>
        <end position="19"/>
    </location>
</feature>
<dbReference type="SMART" id="SM00028">
    <property type="entry name" value="TPR"/>
    <property type="match status" value="2"/>
</dbReference>
<evidence type="ECO:0000313" key="4">
    <source>
        <dbReference type="EMBL" id="QYF48272.1"/>
    </source>
</evidence>
<dbReference type="Pfam" id="PF13525">
    <property type="entry name" value="YfiO"/>
    <property type="match status" value="1"/>
</dbReference>
<name>A0ABX8UZ82_9BACT</name>
<dbReference type="Proteomes" id="UP000826014">
    <property type="component" value="Chromosome"/>
</dbReference>
<proteinExistence type="predicted"/>
<dbReference type="InterPro" id="IPR039565">
    <property type="entry name" value="BamD-like"/>
</dbReference>